<evidence type="ECO:0000259" key="5">
    <source>
        <dbReference type="Pfam" id="PF13445"/>
    </source>
</evidence>
<keyword evidence="1" id="KW-0479">Metal-binding</keyword>
<dbReference type="PANTHER" id="PTHR14140:SF38">
    <property type="entry name" value="RING-TYPE E3 UBIQUITIN TRANSFERASE"/>
    <property type="match status" value="1"/>
</dbReference>
<dbReference type="GO" id="GO:0008270">
    <property type="term" value="F:zinc ion binding"/>
    <property type="evidence" value="ECO:0007669"/>
    <property type="project" value="UniProtKB-KW"/>
</dbReference>
<keyword evidence="7" id="KW-1185">Reference proteome</keyword>
<dbReference type="GO" id="GO:0044027">
    <property type="term" value="P:negative regulation of gene expression via chromosomal CpG island methylation"/>
    <property type="evidence" value="ECO:0007669"/>
    <property type="project" value="TreeGrafter"/>
</dbReference>
<dbReference type="AlphaFoldDB" id="A0AAU9RQ08"/>
<accession>A0AAU9RQ08</accession>
<feature type="region of interest" description="Disordered" evidence="4">
    <location>
        <begin position="121"/>
        <end position="166"/>
    </location>
</feature>
<organism evidence="6 7">
    <name type="scientific">Thlaspi arvense</name>
    <name type="common">Field penny-cress</name>
    <dbReference type="NCBI Taxonomy" id="13288"/>
    <lineage>
        <taxon>Eukaryota</taxon>
        <taxon>Viridiplantae</taxon>
        <taxon>Streptophyta</taxon>
        <taxon>Embryophyta</taxon>
        <taxon>Tracheophyta</taxon>
        <taxon>Spermatophyta</taxon>
        <taxon>Magnoliopsida</taxon>
        <taxon>eudicotyledons</taxon>
        <taxon>Gunneridae</taxon>
        <taxon>Pentapetalae</taxon>
        <taxon>rosids</taxon>
        <taxon>malvids</taxon>
        <taxon>Brassicales</taxon>
        <taxon>Brassicaceae</taxon>
        <taxon>Thlaspideae</taxon>
        <taxon>Thlaspi</taxon>
    </lineage>
</organism>
<keyword evidence="2" id="KW-0863">Zinc-finger</keyword>
<reference evidence="6 7" key="1">
    <citation type="submission" date="2022-03" db="EMBL/GenBank/DDBJ databases">
        <authorList>
            <person name="Nunn A."/>
            <person name="Chopra R."/>
            <person name="Nunn A."/>
            <person name="Contreras Garrido A."/>
        </authorList>
    </citation>
    <scope>NUCLEOTIDE SEQUENCE [LARGE SCALE GENOMIC DNA]</scope>
</reference>
<dbReference type="InterPro" id="IPR013083">
    <property type="entry name" value="Znf_RING/FYVE/PHD"/>
</dbReference>
<dbReference type="EMBL" id="OU466858">
    <property type="protein sequence ID" value="CAH2047518.1"/>
    <property type="molecule type" value="Genomic_DNA"/>
</dbReference>
<name>A0AAU9RQ08_THLAR</name>
<dbReference type="InterPro" id="IPR045134">
    <property type="entry name" value="UHRF1/2-like"/>
</dbReference>
<evidence type="ECO:0000256" key="1">
    <source>
        <dbReference type="ARBA" id="ARBA00022723"/>
    </source>
</evidence>
<evidence type="ECO:0000256" key="3">
    <source>
        <dbReference type="ARBA" id="ARBA00022833"/>
    </source>
</evidence>
<proteinExistence type="predicted"/>
<gene>
    <name evidence="6" type="ORF">TAV2_LOCUS7939</name>
</gene>
<dbReference type="SUPFAM" id="SSF57850">
    <property type="entry name" value="RING/U-box"/>
    <property type="match status" value="1"/>
</dbReference>
<dbReference type="GO" id="GO:0016567">
    <property type="term" value="P:protein ubiquitination"/>
    <property type="evidence" value="ECO:0007669"/>
    <property type="project" value="TreeGrafter"/>
</dbReference>
<dbReference type="InterPro" id="IPR027370">
    <property type="entry name" value="Znf-RING_euk"/>
</dbReference>
<dbReference type="Gene3D" id="3.30.40.10">
    <property type="entry name" value="Zinc/RING finger domain, C3HC4 (zinc finger)"/>
    <property type="match status" value="1"/>
</dbReference>
<evidence type="ECO:0000256" key="2">
    <source>
        <dbReference type="ARBA" id="ARBA00022771"/>
    </source>
</evidence>
<dbReference type="GO" id="GO:0061630">
    <property type="term" value="F:ubiquitin protein ligase activity"/>
    <property type="evidence" value="ECO:0007669"/>
    <property type="project" value="TreeGrafter"/>
</dbReference>
<protein>
    <recommendedName>
        <fullName evidence="5">Zinc finger RING-type eukaryotic domain-containing protein</fullName>
    </recommendedName>
</protein>
<keyword evidence="3" id="KW-0862">Zinc</keyword>
<feature type="domain" description="Zinc finger RING-type eukaryotic" evidence="5">
    <location>
        <begin position="45"/>
        <end position="71"/>
    </location>
</feature>
<evidence type="ECO:0000313" key="6">
    <source>
        <dbReference type="EMBL" id="CAH2047518.1"/>
    </source>
</evidence>
<sequence length="166" mass="18772">MSMVADGTWKWVKPPPASRQFANMNKGQKRRIKSSRDKLLKELSCQICRDMMKSPVTRPCAHNFRKDCLTAKFAGISQVNVRSRGGRTLRAKKNVMKCSCCTNDIADFLQDPQVNRELKSLIENLEKKEEDSEENSSGGGNTEEEDEDVDEEGEGVGEREEEGKKE</sequence>
<dbReference type="Proteomes" id="UP000836841">
    <property type="component" value="Chromosome 2"/>
</dbReference>
<dbReference type="PANTHER" id="PTHR14140">
    <property type="entry name" value="E3 UBIQUITIN-PROTEIN LIGASE UHRF-RELATED"/>
    <property type="match status" value="1"/>
</dbReference>
<feature type="compositionally biased region" description="Acidic residues" evidence="4">
    <location>
        <begin position="142"/>
        <end position="155"/>
    </location>
</feature>
<dbReference type="Pfam" id="PF13445">
    <property type="entry name" value="zf-RING_UBOX"/>
    <property type="match status" value="1"/>
</dbReference>
<feature type="compositionally biased region" description="Basic and acidic residues" evidence="4">
    <location>
        <begin position="121"/>
        <end position="130"/>
    </location>
</feature>
<evidence type="ECO:0000313" key="7">
    <source>
        <dbReference type="Proteomes" id="UP000836841"/>
    </source>
</evidence>
<evidence type="ECO:0000256" key="4">
    <source>
        <dbReference type="SAM" id="MobiDB-lite"/>
    </source>
</evidence>
<feature type="compositionally biased region" description="Basic and acidic residues" evidence="4">
    <location>
        <begin position="156"/>
        <end position="166"/>
    </location>
</feature>